<name>A0A5B8VKH6_9BACT</name>
<dbReference type="OrthoDB" id="370725at2"/>
<keyword evidence="3 5" id="KW-0175">Coiled coil</keyword>
<dbReference type="EMBL" id="CP042434">
    <property type="protein sequence ID" value="QEC72084.1"/>
    <property type="molecule type" value="Genomic_DNA"/>
</dbReference>
<dbReference type="GO" id="GO:0006310">
    <property type="term" value="P:DNA recombination"/>
    <property type="evidence" value="ECO:0007669"/>
    <property type="project" value="UniProtKB-KW"/>
</dbReference>
<evidence type="ECO:0000256" key="7">
    <source>
        <dbReference type="SAM" id="Phobius"/>
    </source>
</evidence>
<protein>
    <submittedName>
        <fullName evidence="8">DNA recombination protein RmuC</fullName>
    </submittedName>
</protein>
<feature type="compositionally biased region" description="Acidic residues" evidence="6">
    <location>
        <begin position="494"/>
        <end position="503"/>
    </location>
</feature>
<evidence type="ECO:0000256" key="5">
    <source>
        <dbReference type="SAM" id="Coils"/>
    </source>
</evidence>
<keyword evidence="7" id="KW-1133">Transmembrane helix</keyword>
<feature type="compositionally biased region" description="Low complexity" evidence="6">
    <location>
        <begin position="513"/>
        <end position="525"/>
    </location>
</feature>
<keyword evidence="4" id="KW-0233">DNA recombination</keyword>
<organism evidence="8 9">
    <name type="scientific">Arachidicoccus ginsenosidivorans</name>
    <dbReference type="NCBI Taxonomy" id="496057"/>
    <lineage>
        <taxon>Bacteria</taxon>
        <taxon>Pseudomonadati</taxon>
        <taxon>Bacteroidota</taxon>
        <taxon>Chitinophagia</taxon>
        <taxon>Chitinophagales</taxon>
        <taxon>Chitinophagaceae</taxon>
        <taxon>Arachidicoccus</taxon>
    </lineage>
</organism>
<proteinExistence type="inferred from homology"/>
<reference evidence="8 9" key="1">
    <citation type="journal article" date="2017" name="Int. J. Syst. Evol. Microbiol.">
        <title>Arachidicoccus ginsenosidivorans sp. nov., with ginsenoside-converting activity isolated from ginseng cultivating soil.</title>
        <authorList>
            <person name="Siddiqi M.Z."/>
            <person name="Aslam Z."/>
            <person name="Im W.T."/>
        </authorList>
    </citation>
    <scope>NUCLEOTIDE SEQUENCE [LARGE SCALE GENOMIC DNA]</scope>
    <source>
        <strain evidence="8 9">Gsoil 809</strain>
    </source>
</reference>
<dbReference type="KEGG" id="agi:FSB73_10780"/>
<feature type="region of interest" description="Disordered" evidence="6">
    <location>
        <begin position="494"/>
        <end position="551"/>
    </location>
</feature>
<dbReference type="AlphaFoldDB" id="A0A5B8VKH6"/>
<dbReference type="RefSeq" id="WP_146781755.1">
    <property type="nucleotide sequence ID" value="NZ_CP042434.1"/>
</dbReference>
<dbReference type="PANTHER" id="PTHR30563">
    <property type="entry name" value="DNA RECOMBINATION PROTEIN RMUC"/>
    <property type="match status" value="1"/>
</dbReference>
<feature type="compositionally biased region" description="Basic and acidic residues" evidence="6">
    <location>
        <begin position="536"/>
        <end position="551"/>
    </location>
</feature>
<feature type="transmembrane region" description="Helical" evidence="7">
    <location>
        <begin position="6"/>
        <end position="25"/>
    </location>
</feature>
<comment type="similarity">
    <text evidence="2">Belongs to the RmuC family.</text>
</comment>
<evidence type="ECO:0000313" key="8">
    <source>
        <dbReference type="EMBL" id="QEC72084.1"/>
    </source>
</evidence>
<dbReference type="Pfam" id="PF02646">
    <property type="entry name" value="RmuC"/>
    <property type="match status" value="1"/>
</dbReference>
<evidence type="ECO:0000256" key="1">
    <source>
        <dbReference type="ARBA" id="ARBA00003416"/>
    </source>
</evidence>
<evidence type="ECO:0000256" key="4">
    <source>
        <dbReference type="ARBA" id="ARBA00023172"/>
    </source>
</evidence>
<dbReference type="Proteomes" id="UP000321291">
    <property type="component" value="Chromosome"/>
</dbReference>
<keyword evidence="9" id="KW-1185">Reference proteome</keyword>
<gene>
    <name evidence="8" type="primary">rmuC</name>
    <name evidence="8" type="ORF">FSB73_10780</name>
</gene>
<dbReference type="PANTHER" id="PTHR30563:SF0">
    <property type="entry name" value="DNA RECOMBINATION PROTEIN RMUC"/>
    <property type="match status" value="1"/>
</dbReference>
<feature type="coiled-coil region" evidence="5">
    <location>
        <begin position="35"/>
        <end position="160"/>
    </location>
</feature>
<evidence type="ECO:0000256" key="6">
    <source>
        <dbReference type="SAM" id="MobiDB-lite"/>
    </source>
</evidence>
<dbReference type="InterPro" id="IPR003798">
    <property type="entry name" value="DNA_recombination_RmuC"/>
</dbReference>
<accession>A0A5B8VKH6</accession>
<evidence type="ECO:0000313" key="9">
    <source>
        <dbReference type="Proteomes" id="UP000321291"/>
    </source>
</evidence>
<comment type="function">
    <text evidence="1">Involved in DNA recombination.</text>
</comment>
<evidence type="ECO:0000256" key="3">
    <source>
        <dbReference type="ARBA" id="ARBA00023054"/>
    </source>
</evidence>
<evidence type="ECO:0000256" key="2">
    <source>
        <dbReference type="ARBA" id="ARBA00009840"/>
    </source>
</evidence>
<keyword evidence="7" id="KW-0812">Transmembrane</keyword>
<sequence>MGNFTMWLVLLLGFIIGAILVYLWMRSAWTSKSVYQRLADKNRQTEQDQAVLTEKLSQEKLQVVTLQNDLAALRAAQERQLSESRLLHQNISKAEAGVQALQERLSEATTEINYKNQQIDRLQEAIVELRSDKATLTAQNHSLLDNQSRQEEQMQALNQKAHLEFEKMATEILKDRTQSFTEANKNNLDQLLRPLGENIEGFKKIIRETHIQQTKDQTELGTKISELIQQTNQVSEQANNLATALKGQVKKQGNWGELILESILEQSGLVKDRQYFLQATLKDPSGKQLRPDVLIKLPGARTIIVDSKVSLLAYDRYVAADTKEAQKLALKEHLQSMYQHIDQLHGKNYDQIEEALDFTMLFVPIEPAYLLGIHEDPALWGYAYSKRILLISPTNLIACLKLMDDLWKREMQSRSALHIVKQGEKIYEKLIGFTQSLEAVGDHLGKAQTTYQKAMGQMMTGKGNLIDQAIKLKSMGLKSSKSFSKTLLEGLSEELESTQEDQNEVEKLEAHASQTSTSQRSTVTTPISDKAQPENSEEKTGTHDFDNTELS</sequence>
<keyword evidence="7" id="KW-0472">Membrane</keyword>